<dbReference type="Proteomes" id="UP000653308">
    <property type="component" value="Unassembled WGS sequence"/>
</dbReference>
<dbReference type="EMBL" id="BMWE01000002">
    <property type="protein sequence ID" value="GGY07393.1"/>
    <property type="molecule type" value="Genomic_DNA"/>
</dbReference>
<dbReference type="RefSeq" id="WP_190196418.1">
    <property type="nucleotide sequence ID" value="NZ_BMWE01000002.1"/>
</dbReference>
<evidence type="ECO:0000313" key="2">
    <source>
        <dbReference type="EMBL" id="GGY07393.1"/>
    </source>
</evidence>
<feature type="region of interest" description="Disordered" evidence="1">
    <location>
        <begin position="115"/>
        <end position="147"/>
    </location>
</feature>
<protein>
    <submittedName>
        <fullName evidence="2">Uncharacterized protein</fullName>
    </submittedName>
</protein>
<reference evidence="3" key="1">
    <citation type="journal article" date="2019" name="Int. J. Syst. Evol. Microbiol.">
        <title>The Global Catalogue of Microorganisms (GCM) 10K type strain sequencing project: providing services to taxonomists for standard genome sequencing and annotation.</title>
        <authorList>
            <consortium name="The Broad Institute Genomics Platform"/>
            <consortium name="The Broad Institute Genome Sequencing Center for Infectious Disease"/>
            <person name="Wu L."/>
            <person name="Ma J."/>
        </authorList>
    </citation>
    <scope>NUCLEOTIDE SEQUENCE [LARGE SCALE GENOMIC DNA]</scope>
    <source>
        <strain evidence="3">JCM 4957</strain>
    </source>
</reference>
<sequence>MDAELAAMAASGAATLVSLMVTDSWTHARALMGRFLARAGADTVAITSLDDARARLLLTGTAVDERAVSGIAAEWQTRLCGLVEAGALTGEELSALGASLRRLAAAAASRPATVHNTVSGGTQHGPIVQAGTVTGLAFPPDPSPRRE</sequence>
<keyword evidence="3" id="KW-1185">Reference proteome</keyword>
<organism evidence="2 3">
    <name type="scientific">Streptomyces djakartensis</name>
    <dbReference type="NCBI Taxonomy" id="68193"/>
    <lineage>
        <taxon>Bacteria</taxon>
        <taxon>Bacillati</taxon>
        <taxon>Actinomycetota</taxon>
        <taxon>Actinomycetes</taxon>
        <taxon>Kitasatosporales</taxon>
        <taxon>Streptomycetaceae</taxon>
        <taxon>Streptomyces</taxon>
    </lineage>
</organism>
<proteinExistence type="predicted"/>
<gene>
    <name evidence="2" type="ORF">GCM10010384_09780</name>
</gene>
<evidence type="ECO:0000256" key="1">
    <source>
        <dbReference type="SAM" id="MobiDB-lite"/>
    </source>
</evidence>
<comment type="caution">
    <text evidence="2">The sequence shown here is derived from an EMBL/GenBank/DDBJ whole genome shotgun (WGS) entry which is preliminary data.</text>
</comment>
<name>A0ABQ2ZA38_9ACTN</name>
<accession>A0ABQ2ZA38</accession>
<evidence type="ECO:0000313" key="3">
    <source>
        <dbReference type="Proteomes" id="UP000653308"/>
    </source>
</evidence>